<evidence type="ECO:0000256" key="3">
    <source>
        <dbReference type="ARBA" id="ARBA00004551"/>
    </source>
</evidence>
<name>A0AAU7E220_9VIRU</name>
<dbReference type="Gene3D" id="2.40.10.10">
    <property type="entry name" value="Trypsin-like serine proteases"/>
    <property type="match status" value="4"/>
</dbReference>
<evidence type="ECO:0000256" key="2">
    <source>
        <dbReference type="ARBA" id="ARBA00004328"/>
    </source>
</evidence>
<dbReference type="CDD" id="cd00205">
    <property type="entry name" value="rhv_like"/>
    <property type="match status" value="3"/>
</dbReference>
<dbReference type="SUPFAM" id="SSF56672">
    <property type="entry name" value="DNA/RNA polymerases"/>
    <property type="match status" value="1"/>
</dbReference>
<dbReference type="GO" id="GO:0033644">
    <property type="term" value="C:host cell membrane"/>
    <property type="evidence" value="ECO:0007669"/>
    <property type="project" value="UniProtKB-SubCell"/>
</dbReference>
<dbReference type="InterPro" id="IPR059138">
    <property type="entry name" value="Pico_VP1"/>
</dbReference>
<organism evidence="28">
    <name type="scientific">Rousettus bat picornavirus</name>
    <dbReference type="NCBI Taxonomy" id="3141905"/>
    <lineage>
        <taxon>Viruses</taxon>
        <taxon>Riboviria</taxon>
        <taxon>Orthornavirae</taxon>
        <taxon>Pisuviricota</taxon>
        <taxon>Pisoniviricetes</taxon>
        <taxon>Picornavirales</taxon>
    </lineage>
</organism>
<keyword evidence="24" id="KW-0449">Lipoprotein</keyword>
<evidence type="ECO:0000256" key="12">
    <source>
        <dbReference type="ARBA" id="ARBA00022706"/>
    </source>
</evidence>
<dbReference type="InterPro" id="IPR001676">
    <property type="entry name" value="Picornavirus_capsid"/>
</dbReference>
<keyword evidence="5" id="KW-0696">RNA-directed RNA polymerase</keyword>
<dbReference type="InterPro" id="IPR044067">
    <property type="entry name" value="PCV_3C_PRO"/>
</dbReference>
<evidence type="ECO:0000256" key="11">
    <source>
        <dbReference type="ARBA" id="ARBA00022695"/>
    </source>
</evidence>
<keyword evidence="15" id="KW-0378">Hydrolase</keyword>
<dbReference type="GO" id="GO:0004197">
    <property type="term" value="F:cysteine-type endopeptidase activity"/>
    <property type="evidence" value="ECO:0007669"/>
    <property type="project" value="InterPro"/>
</dbReference>
<dbReference type="EMBL" id="PP711911">
    <property type="protein sequence ID" value="XBH23983.1"/>
    <property type="molecule type" value="Genomic_RNA"/>
</dbReference>
<evidence type="ECO:0000256" key="16">
    <source>
        <dbReference type="ARBA" id="ARBA00022806"/>
    </source>
</evidence>
<dbReference type="SUPFAM" id="SSF88633">
    <property type="entry name" value="Positive stranded ssRNA viruses"/>
    <property type="match status" value="2"/>
</dbReference>
<feature type="domain" description="RdRp catalytic" evidence="25">
    <location>
        <begin position="2187"/>
        <end position="2303"/>
    </location>
</feature>
<dbReference type="SUPFAM" id="SSF52540">
    <property type="entry name" value="P-loop containing nucleoside triphosphate hydrolases"/>
    <property type="match status" value="1"/>
</dbReference>
<protein>
    <recommendedName>
        <fullName evidence="4">Genome polyprotein</fullName>
    </recommendedName>
</protein>
<reference evidence="28" key="2">
    <citation type="submission" date="2024-02" db="EMBL/GenBank/DDBJ databases">
        <authorList>
            <person name="Hu B."/>
        </authorList>
    </citation>
    <scope>NUCLEOTIDE SEQUENCE</scope>
    <source>
        <strain evidence="28">10A/Kenya/BAT22/2015</strain>
    </source>
</reference>
<keyword evidence="6" id="KW-0191">Covalent protein-RNA linkage</keyword>
<dbReference type="Gene3D" id="4.10.880.10">
    <property type="entry name" value="Poliovirus 3D polymerase Domain 1 (Nucleotidyltransferase)"/>
    <property type="match status" value="1"/>
</dbReference>
<dbReference type="InterPro" id="IPR004004">
    <property type="entry name" value="Helic/Pol/Pept_Calicivir-typ"/>
</dbReference>
<evidence type="ECO:0000259" key="26">
    <source>
        <dbReference type="PROSITE" id="PS51218"/>
    </source>
</evidence>
<dbReference type="InterPro" id="IPR009003">
    <property type="entry name" value="Peptidase_S1_PA"/>
</dbReference>
<dbReference type="InterPro" id="IPR043128">
    <property type="entry name" value="Rev_trsase/Diguanyl_cyclase"/>
</dbReference>
<keyword evidence="16" id="KW-0347">Helicase</keyword>
<evidence type="ECO:0000256" key="4">
    <source>
        <dbReference type="ARBA" id="ARBA00020107"/>
    </source>
</evidence>
<dbReference type="PROSITE" id="PS51218">
    <property type="entry name" value="SF3_HELICASE_2"/>
    <property type="match status" value="1"/>
</dbReference>
<keyword evidence="10" id="KW-0808">Transferase</keyword>
<keyword evidence="13" id="KW-0519">Myristate</keyword>
<feature type="domain" description="Peptidase C3" evidence="27">
    <location>
        <begin position="1780"/>
        <end position="1957"/>
    </location>
</feature>
<dbReference type="GO" id="GO:0003724">
    <property type="term" value="F:RNA helicase activity"/>
    <property type="evidence" value="ECO:0007669"/>
    <property type="project" value="InterPro"/>
</dbReference>
<dbReference type="Pfam" id="PF22663">
    <property type="entry name" value="Rhv_5"/>
    <property type="match status" value="1"/>
</dbReference>
<evidence type="ECO:0000259" key="25">
    <source>
        <dbReference type="PROSITE" id="PS50507"/>
    </source>
</evidence>
<evidence type="ECO:0000256" key="14">
    <source>
        <dbReference type="ARBA" id="ARBA00022741"/>
    </source>
</evidence>
<dbReference type="Pfam" id="PF00910">
    <property type="entry name" value="RNA_helicase"/>
    <property type="match status" value="1"/>
</dbReference>
<dbReference type="SUPFAM" id="SSF50494">
    <property type="entry name" value="Trypsin-like serine proteases"/>
    <property type="match status" value="2"/>
</dbReference>
<keyword evidence="8" id="KW-0167">Capsid protein</keyword>
<dbReference type="Gene3D" id="3.30.70.270">
    <property type="match status" value="1"/>
</dbReference>
<evidence type="ECO:0000256" key="5">
    <source>
        <dbReference type="ARBA" id="ARBA00022484"/>
    </source>
</evidence>
<evidence type="ECO:0000259" key="27">
    <source>
        <dbReference type="PROSITE" id="PS51874"/>
    </source>
</evidence>
<keyword evidence="12" id="KW-1143">T=pseudo3 icosahedral capsid protein</keyword>
<dbReference type="GO" id="GO:0019028">
    <property type="term" value="C:viral capsid"/>
    <property type="evidence" value="ECO:0007669"/>
    <property type="project" value="UniProtKB-KW"/>
</dbReference>
<dbReference type="GO" id="GO:0003723">
    <property type="term" value="F:RNA binding"/>
    <property type="evidence" value="ECO:0007669"/>
    <property type="project" value="InterPro"/>
</dbReference>
<evidence type="ECO:0000256" key="10">
    <source>
        <dbReference type="ARBA" id="ARBA00022679"/>
    </source>
</evidence>
<evidence type="ECO:0000256" key="24">
    <source>
        <dbReference type="ARBA" id="ARBA00023288"/>
    </source>
</evidence>
<dbReference type="PROSITE" id="PS50507">
    <property type="entry name" value="RDRP_SSRNA_POS"/>
    <property type="match status" value="1"/>
</dbReference>
<evidence type="ECO:0000256" key="22">
    <source>
        <dbReference type="ARBA" id="ARBA00023136"/>
    </source>
</evidence>
<keyword evidence="19" id="KW-0946">Virion</keyword>
<dbReference type="InterPro" id="IPR029053">
    <property type="entry name" value="Viral_coat"/>
</dbReference>
<evidence type="ECO:0000256" key="21">
    <source>
        <dbReference type="ARBA" id="ARBA00022953"/>
    </source>
</evidence>
<dbReference type="Pfam" id="PF00680">
    <property type="entry name" value="RdRP_1"/>
    <property type="match status" value="1"/>
</dbReference>
<evidence type="ECO:0000256" key="19">
    <source>
        <dbReference type="ARBA" id="ARBA00022844"/>
    </source>
</evidence>
<dbReference type="GO" id="GO:0030430">
    <property type="term" value="C:host cell cytoplasm"/>
    <property type="evidence" value="ECO:0007669"/>
    <property type="project" value="UniProtKB-SubCell"/>
</dbReference>
<evidence type="ECO:0000256" key="23">
    <source>
        <dbReference type="ARBA" id="ARBA00023200"/>
    </source>
</evidence>
<dbReference type="Gene3D" id="2.60.120.20">
    <property type="match status" value="3"/>
</dbReference>
<dbReference type="InterPro" id="IPR000199">
    <property type="entry name" value="Peptidase_C3A/C3B_picornavir"/>
</dbReference>
<evidence type="ECO:0000256" key="18">
    <source>
        <dbReference type="ARBA" id="ARBA00022840"/>
    </source>
</evidence>
<dbReference type="Pfam" id="PF00073">
    <property type="entry name" value="Rhv"/>
    <property type="match status" value="2"/>
</dbReference>
<evidence type="ECO:0000256" key="6">
    <source>
        <dbReference type="ARBA" id="ARBA00022520"/>
    </source>
</evidence>
<dbReference type="InterPro" id="IPR014759">
    <property type="entry name" value="Helicase_SF3_ssRNA_vir"/>
</dbReference>
<keyword evidence="18" id="KW-0067">ATP-binding</keyword>
<reference evidence="28" key="1">
    <citation type="journal article" date="2024" name="Microbiome">
        <title>Substantial viral diversity in bats and rodents from East Africa: insights into evolution, recombination, and cocirculation.</title>
        <authorList>
            <person name="Wang D."/>
            <person name="Yang X."/>
            <person name="Ren Z."/>
            <person name="Hu B."/>
            <person name="Zhao H."/>
            <person name="Yang K."/>
            <person name="Shi P."/>
            <person name="Zhang Z."/>
            <person name="Feng Q."/>
            <person name="Nawenja C.V."/>
            <person name="Obanda V."/>
            <person name="Robert K."/>
            <person name="Nalikka B."/>
            <person name="Waruhiu C.N."/>
            <person name="Ochola G.O."/>
            <person name="Onyuok S.O."/>
            <person name="Ochieng H."/>
            <person name="Li B."/>
            <person name="Zhu Y."/>
            <person name="Si H."/>
            <person name="Yin J."/>
            <person name="Kristiansen K."/>
            <person name="Jin X."/>
            <person name="Xu X."/>
            <person name="Xiao M."/>
            <person name="Agwanda B."/>
            <person name="Ommeh S."/>
            <person name="Li J."/>
            <person name="Shi Z.L."/>
        </authorList>
    </citation>
    <scope>NUCLEOTIDE SEQUENCE</scope>
    <source>
        <strain evidence="28">10A/Kenya/BAT22/2015</strain>
    </source>
</reference>
<dbReference type="InterPro" id="IPR007094">
    <property type="entry name" value="RNA-dir_pol_PSvirus"/>
</dbReference>
<evidence type="ECO:0000256" key="1">
    <source>
        <dbReference type="ARBA" id="ARBA00004192"/>
    </source>
</evidence>
<dbReference type="Gene3D" id="1.20.960.20">
    <property type="match status" value="1"/>
</dbReference>
<keyword evidence="9" id="KW-0645">Protease</keyword>
<keyword evidence="21" id="KW-0693">Viral RNA replication</keyword>
<dbReference type="GO" id="GO:0003968">
    <property type="term" value="F:RNA-directed RNA polymerase activity"/>
    <property type="evidence" value="ECO:0007669"/>
    <property type="project" value="UniProtKB-KW"/>
</dbReference>
<dbReference type="InterPro" id="IPR033703">
    <property type="entry name" value="Rhv-like"/>
</dbReference>
<dbReference type="GO" id="GO:0005198">
    <property type="term" value="F:structural molecule activity"/>
    <property type="evidence" value="ECO:0007669"/>
    <property type="project" value="InterPro"/>
</dbReference>
<feature type="domain" description="SF3 helicase" evidence="26">
    <location>
        <begin position="1426"/>
        <end position="1586"/>
    </location>
</feature>
<evidence type="ECO:0000256" key="7">
    <source>
        <dbReference type="ARBA" id="ARBA00022553"/>
    </source>
</evidence>
<dbReference type="PROSITE" id="PS51874">
    <property type="entry name" value="PCV_3C_PRO"/>
    <property type="match status" value="1"/>
</dbReference>
<keyword evidence="7" id="KW-0597">Phosphoprotein</keyword>
<accession>A0AAU7E220</accession>
<dbReference type="GO" id="GO:0006508">
    <property type="term" value="P:proteolysis"/>
    <property type="evidence" value="ECO:0007669"/>
    <property type="project" value="UniProtKB-KW"/>
</dbReference>
<evidence type="ECO:0000256" key="20">
    <source>
        <dbReference type="ARBA" id="ARBA00022870"/>
    </source>
</evidence>
<dbReference type="InterPro" id="IPR043504">
    <property type="entry name" value="Peptidase_S1_PA_chymotrypsin"/>
</dbReference>
<evidence type="ECO:0000313" key="28">
    <source>
        <dbReference type="EMBL" id="XBH23983.1"/>
    </source>
</evidence>
<keyword evidence="22" id="KW-0472">Membrane</keyword>
<keyword evidence="17" id="KW-0788">Thiol protease</keyword>
<evidence type="ECO:0000256" key="13">
    <source>
        <dbReference type="ARBA" id="ARBA00022707"/>
    </source>
</evidence>
<dbReference type="GO" id="GO:0006351">
    <property type="term" value="P:DNA-templated transcription"/>
    <property type="evidence" value="ECO:0007669"/>
    <property type="project" value="InterPro"/>
</dbReference>
<evidence type="ECO:0000256" key="15">
    <source>
        <dbReference type="ARBA" id="ARBA00022801"/>
    </source>
</evidence>
<dbReference type="PRINTS" id="PR00918">
    <property type="entry name" value="CALICVIRUSNS"/>
</dbReference>
<comment type="subcellular location">
    <subcellularLocation>
        <location evidence="1">Host cytoplasm</location>
    </subcellularLocation>
    <subcellularLocation>
        <location evidence="3">Host membrane</location>
    </subcellularLocation>
    <subcellularLocation>
        <location evidence="2">Virion</location>
    </subcellularLocation>
</comment>
<dbReference type="GO" id="GO:0005524">
    <property type="term" value="F:ATP binding"/>
    <property type="evidence" value="ECO:0007669"/>
    <property type="project" value="UniProtKB-KW"/>
</dbReference>
<dbReference type="GO" id="GO:0039694">
    <property type="term" value="P:viral RNA genome replication"/>
    <property type="evidence" value="ECO:0007669"/>
    <property type="project" value="InterPro"/>
</dbReference>
<evidence type="ECO:0000256" key="17">
    <source>
        <dbReference type="ARBA" id="ARBA00022807"/>
    </source>
</evidence>
<evidence type="ECO:0000256" key="8">
    <source>
        <dbReference type="ARBA" id="ARBA00022561"/>
    </source>
</evidence>
<dbReference type="InterPro" id="IPR001205">
    <property type="entry name" value="RNA-dir_pol_C"/>
</dbReference>
<keyword evidence="11" id="KW-0548">Nucleotidyltransferase</keyword>
<sequence>MVFFFNNKANTKNCNTPRIRRVRHEMSSGPVQVVWEGGYIQVHKWKVTWLKGNPKVRVTNEIDFVLCSNENEEIKYVIYESNLKKKVVSEYNVYTDNRPFDETDYTDDIMVQCGQVNSAQTGNKPMYASAGGNLTMINYYGTDHTQAYNPTQQTMDPGQFTKPIADVAGAMAGPALKSPTVEEMGMSDRLMQLVSGATCITTQEAAHAVVAYGCWPRFLDETAEAVDLPTRPGPSCDRFYTLDSVMWTTTSTAWTLPFPGCMSDTGIFGQNLVYHYLYRSGFCVHVQANASKFHQGAILVAMVPEFQQQTNPVPDSMTVGPTVSEHAYPTAQMTLFPHAIINLRTNNAATIVYPYTSPTPAGYGLTHNFVTLYIKVIAPLAYNAGATTEVPITVSVAPMCSQFSGLRNAVAAQGVPVWQIPGSRQFVTTLRNDGIPVYPNFRKTKAFKNPGRVRNLLEVAEVGTFCTVSNTTGFTLDLAVSKPSINNSTSTAAPIAVWDMSLNSNFLASTYLARLSWFYTQYRGGVNLSFLFCGSQMATGRLLIAYTPPGGAAPTSRKQAMLGTHIIWDVGLQSTVKFTVPYISASQFRNQNQENSILAYDGYISVWYQTQIVVPPGAPSTCQIMVLASAASDFCFRIPSDSAFFQGLGDEIKGFIQDAVKTNLESAVSTSAPKNPEGASGGLAITAGDAPALTAAETGTTDTTPGEGQMELRAYNTEFSTEETDLEYMMSRYALFFHKRIGLTTGSGSGSQANYTMFFTMPVNFNAVINTSTGFKSKWNAFTYWKFDVDFVILVSHLTQAAAVQDATLQAMFCPVGASVPTAIDSSLWDNPTNPSVYFRVSDPPASFRVPFLTPANYYAAWYDGYSNFSKTTNSTYGQFPGNQIGTLAIRYVTDKSASVVNNSLLCKVLIRPVNIEAYMPRPLVSFKDTVTTSAVTTGRKVFVDNAFVNVGPTFRPESDHWHPHEMFYFQEQATKTELFIRDLYEQYSVPIVGENGPFSCWKYNKNWFVVSEHAMNDWNNAYIHGIEYNVSSAFSKWYIAPTMRAKVIKHTVDRHRDLCFFQLEGFKFKKGIKSLMYKSYTYNNADNVLVTNSREFPFHYKQTPPFHHREFLNVGGVKRQLDLLGVDYEAAPGYCGSLLVNLKEHKVVGMVTAMGKTTFADPFHFPRVVTYSTLLTQKSHERQNPFFLPPYRRENTAQIGPQEQGLFDTVKSAISDMGMSFGEGFSEGLEDVVGQITSEINFGVERTRSTIKDQMMLTGVKVIVKVIAACVILMNTPDWHRFSSAIALGALVGVDFLTTDPFVWLRKQVWPFQDAEEQGPSEWFKEFNIACTAIKGVEYLCQKIQEFIEWCKKLFHREKMDEKKKHFFEILKCWPDMMKTWDDMEARVGSSSDAERTDLANMILKMKQSADLYGVERNFATSQIIKYAARATKYLQNKTNNRSEPVSVLIHGTPGTGKSLATGLIGRALSEMTDKRSPYSLPPDPKHFDGYQQQAVVLMDDLGQNPDGEDMSLFCQMVSTTAFVPPMASLEEKGVPFTSDFVLASTNCLVLTPPTVAEPEAIRRRFFLDLDIVVSQNFVKSGKLDISKCVVCTHDPGIHPKNFKKCNPLVCGEAVKFKDRHTNNTYTMDEIVSVMMAEHKRRTSISDILDGLFQGPPCVDGDDVARAKVITGKKKKVDRVLPEDVAKILEFHTDEGLINKLEEQGYIMPAKVTYAREKVKVTDYINLTINALAVLGILSTLGLLFYFLIKVFSGQQGPYDGNAKKTLKKPEKRVVEVQGPDNEFISKLYKSSLVPVVTEKGPFTGLGIFDNWMVLPKHASPGDCITVDKKVVKVLDVVDLESTKGNLELTVVQLDRNEKFRDIRKFLPDHSTTVKDAWLAINSDNFPRVMVPIGTVSPFGFLNLSCRATYNTLTYPYPTRSGQCGGVVVKAGKIYGIHIGGDGANGYAAALKSSYFANFQGAIVDEKPTKTPINVRTTTSLFPSVFHEVFEGTKEPAALSNKDKRLEVDLEEAMFSKYKGNVEISLPAESLIAIDQYLEQIRPVLPTNLTERLELEEVVYGIQNLEGLDLDTSAGYPYNVKGIRKRDLIPPAGEPLTKLTDALDLHGYQLPYTIYMKDELRPLEKIKKGKTRLIHCSSLNDTIRTKTIFGRLFQAYHKNPGTVTGSAVGCNPDVDWSRFAVELGWDNICAFDYSNWDGSLSPFWFDGLKLFLHKLGYSEEDMKVVDHLYNNKQLFKNKELTIYGGMPSGCSGTSIFNSIINNIAIRTVVLQSYKGVDLEQLRVLCYGDDILVSYPFPLDPATLAETGKKLGLIMTPADKSENFDGCCTLGEATFLKRGFKPDEKFPFLIHPTYSMKEAEESLRWTRSASTTQEHVRSICELVWHNGQVPYDNFVDKIRSTPVGRALIIPSYEYFLYKWYDEF</sequence>
<proteinExistence type="predicted"/>
<keyword evidence="23" id="KW-1035">Host cytoplasm</keyword>
<dbReference type="InterPro" id="IPR043502">
    <property type="entry name" value="DNA/RNA_pol_sf"/>
</dbReference>
<evidence type="ECO:0000256" key="9">
    <source>
        <dbReference type="ARBA" id="ARBA00022670"/>
    </source>
</evidence>
<dbReference type="InterPro" id="IPR000605">
    <property type="entry name" value="Helicase_SF3_ssDNA/RNA_vir"/>
</dbReference>
<keyword evidence="20" id="KW-1043">Host membrane</keyword>
<keyword evidence="14" id="KW-0547">Nucleotide-binding</keyword>
<dbReference type="InterPro" id="IPR027417">
    <property type="entry name" value="P-loop_NTPase"/>
</dbReference>
<dbReference type="Pfam" id="PF00548">
    <property type="entry name" value="Peptidase_C3"/>
    <property type="match status" value="1"/>
</dbReference>